<protein>
    <submittedName>
        <fullName evidence="3">Uncharacterized protein</fullName>
    </submittedName>
</protein>
<feature type="coiled-coil region" evidence="1">
    <location>
        <begin position="244"/>
        <end position="292"/>
    </location>
</feature>
<evidence type="ECO:0000313" key="3">
    <source>
        <dbReference type="EMBL" id="CAE2292304.1"/>
    </source>
</evidence>
<name>A0A7S4NKP2_GUITH</name>
<accession>A0A7S4NKP2</accession>
<gene>
    <name evidence="3" type="ORF">GTHE00462_LOCUS11686</name>
</gene>
<keyword evidence="1" id="KW-0175">Coiled coil</keyword>
<proteinExistence type="predicted"/>
<dbReference type="AlphaFoldDB" id="A0A7S4NKP2"/>
<evidence type="ECO:0000256" key="2">
    <source>
        <dbReference type="SAM" id="MobiDB-lite"/>
    </source>
</evidence>
<evidence type="ECO:0000256" key="1">
    <source>
        <dbReference type="SAM" id="Coils"/>
    </source>
</evidence>
<feature type="coiled-coil region" evidence="1">
    <location>
        <begin position="444"/>
        <end position="527"/>
    </location>
</feature>
<feature type="region of interest" description="Disordered" evidence="2">
    <location>
        <begin position="317"/>
        <end position="388"/>
    </location>
</feature>
<feature type="coiled-coil region" evidence="1">
    <location>
        <begin position="129"/>
        <end position="207"/>
    </location>
</feature>
<reference evidence="3" key="1">
    <citation type="submission" date="2021-01" db="EMBL/GenBank/DDBJ databases">
        <authorList>
            <person name="Corre E."/>
            <person name="Pelletier E."/>
            <person name="Niang G."/>
            <person name="Scheremetjew M."/>
            <person name="Finn R."/>
            <person name="Kale V."/>
            <person name="Holt S."/>
            <person name="Cochrane G."/>
            <person name="Meng A."/>
            <person name="Brown T."/>
            <person name="Cohen L."/>
        </authorList>
    </citation>
    <scope>NUCLEOTIDE SEQUENCE</scope>
    <source>
        <strain evidence="3">CCMP 2712</strain>
    </source>
</reference>
<sequence>MPSSTSCRGATRTRSSVARTFSRTSTSIRAQRECSRGIYSSRCLLPSLLPSSSLFSLAPLFPSPCSHPVLLHSPFVTSLRFPFLFSSFIYVNPPFLACALAHCPKLSLLRLAADLPSLPLLGLQMPEEVKRVVKRVEELDKQNRELQEKLKQSKDHENHADMLRKNRIEITELRVSNKTLSAKVDELKKEKELLEKKSESERRLLENRTRNLFDLNVKSTQKLQGELDLRIAERLHNRSADNEVASLRRRNLELLGQINALDEQKMAAENKLRDAERKSRELKDKLELYATIHRIDLGKLQFSSDLNTEEELSAFLGDSSASSQGRKKKIRTQSRSVTPGLFSRPPPSAEDQKRSQSAQPGGGNWSGAAAEMSTTTGEQVRASARMEAEEESLEGLKAKVAQLQAKLTGEEKTKTNAQEKVIALAEQLVEKDRQITALQSSLDAEKETKKKKKKSERLRDLEGQVLSLITKVRETEMDKDQVEIKLNEKEEETKVKARKIGELIFKVSQLEEEKARIIEELAEVRIQASPFVLPSPSSFSSLFLLLPPPSPSFITTCTPLCCSAHCYLPPPSSVRSPPSCSFPHPHHLTRA</sequence>
<dbReference type="EMBL" id="HBKN01015005">
    <property type="protein sequence ID" value="CAE2292304.1"/>
    <property type="molecule type" value="Transcribed_RNA"/>
</dbReference>
<organism evidence="3">
    <name type="scientific">Guillardia theta</name>
    <name type="common">Cryptophyte</name>
    <name type="synonym">Cryptomonas phi</name>
    <dbReference type="NCBI Taxonomy" id="55529"/>
    <lineage>
        <taxon>Eukaryota</taxon>
        <taxon>Cryptophyceae</taxon>
        <taxon>Pyrenomonadales</taxon>
        <taxon>Geminigeraceae</taxon>
        <taxon>Guillardia</taxon>
    </lineage>
</organism>